<reference evidence="2 3" key="1">
    <citation type="submission" date="2019-01" db="EMBL/GenBank/DDBJ databases">
        <authorList>
            <person name="Deng T."/>
        </authorList>
    </citation>
    <scope>NUCLEOTIDE SEQUENCE [LARGE SCALE GENOMIC DNA]</scope>
    <source>
        <strain evidence="2 3">F8825</strain>
    </source>
</reference>
<evidence type="ECO:0000259" key="1">
    <source>
        <dbReference type="Pfam" id="PF07238"/>
    </source>
</evidence>
<protein>
    <submittedName>
        <fullName evidence="2">PilZ domain-containing protein</fullName>
    </submittedName>
</protein>
<dbReference type="RefSeq" id="WP_129331431.1">
    <property type="nucleotide sequence ID" value="NZ_SDVB01000170.1"/>
</dbReference>
<dbReference type="OrthoDB" id="8126931at2"/>
<evidence type="ECO:0000313" key="3">
    <source>
        <dbReference type="Proteomes" id="UP000291088"/>
    </source>
</evidence>
<proteinExistence type="predicted"/>
<feature type="domain" description="PilZ" evidence="1">
    <location>
        <begin position="19"/>
        <end position="112"/>
    </location>
</feature>
<organism evidence="2 3">
    <name type="scientific">Ciceribacter ferrooxidans</name>
    <dbReference type="NCBI Taxonomy" id="2509717"/>
    <lineage>
        <taxon>Bacteria</taxon>
        <taxon>Pseudomonadati</taxon>
        <taxon>Pseudomonadota</taxon>
        <taxon>Alphaproteobacteria</taxon>
        <taxon>Hyphomicrobiales</taxon>
        <taxon>Rhizobiaceae</taxon>
        <taxon>Ciceribacter</taxon>
    </lineage>
</organism>
<dbReference type="SUPFAM" id="SSF141371">
    <property type="entry name" value="PilZ domain-like"/>
    <property type="match status" value="1"/>
</dbReference>
<gene>
    <name evidence="2" type="ORF">EUU22_07765</name>
</gene>
<sequence>MSMLRATHLAKVQSEMYERRWERFYVKRPARIVAVNRGLSGITMRHCEIVDISQGGAGIHVTTTIGLPEHYYLQVLGISERIGCAEIYRNGSRIGVKFIMALPENMLHRIVRADFMIGDNLDQAKRR</sequence>
<accession>A0A4Q2TF65</accession>
<dbReference type="GO" id="GO:0035438">
    <property type="term" value="F:cyclic-di-GMP binding"/>
    <property type="evidence" value="ECO:0007669"/>
    <property type="project" value="InterPro"/>
</dbReference>
<evidence type="ECO:0000313" key="2">
    <source>
        <dbReference type="EMBL" id="RYC17859.1"/>
    </source>
</evidence>
<dbReference type="EMBL" id="SDVB01000170">
    <property type="protein sequence ID" value="RYC17859.1"/>
    <property type="molecule type" value="Genomic_DNA"/>
</dbReference>
<dbReference type="Proteomes" id="UP000291088">
    <property type="component" value="Unassembled WGS sequence"/>
</dbReference>
<comment type="caution">
    <text evidence="2">The sequence shown here is derived from an EMBL/GenBank/DDBJ whole genome shotgun (WGS) entry which is preliminary data.</text>
</comment>
<name>A0A4Q2TF65_9HYPH</name>
<keyword evidence="3" id="KW-1185">Reference proteome</keyword>
<dbReference type="Pfam" id="PF07238">
    <property type="entry name" value="PilZ"/>
    <property type="match status" value="1"/>
</dbReference>
<dbReference type="AlphaFoldDB" id="A0A4Q2TF65"/>
<dbReference type="InterPro" id="IPR009875">
    <property type="entry name" value="PilZ_domain"/>
</dbReference>